<reference evidence="2" key="1">
    <citation type="journal article" date="2023" name="Mol. Phylogenet. Evol.">
        <title>Genome-scale phylogeny and comparative genomics of the fungal order Sordariales.</title>
        <authorList>
            <person name="Hensen N."/>
            <person name="Bonometti L."/>
            <person name="Westerberg I."/>
            <person name="Brannstrom I.O."/>
            <person name="Guillou S."/>
            <person name="Cros-Aarteil S."/>
            <person name="Calhoun S."/>
            <person name="Haridas S."/>
            <person name="Kuo A."/>
            <person name="Mondo S."/>
            <person name="Pangilinan J."/>
            <person name="Riley R."/>
            <person name="LaButti K."/>
            <person name="Andreopoulos B."/>
            <person name="Lipzen A."/>
            <person name="Chen C."/>
            <person name="Yan M."/>
            <person name="Daum C."/>
            <person name="Ng V."/>
            <person name="Clum A."/>
            <person name="Steindorff A."/>
            <person name="Ohm R.A."/>
            <person name="Martin F."/>
            <person name="Silar P."/>
            <person name="Natvig D.O."/>
            <person name="Lalanne C."/>
            <person name="Gautier V."/>
            <person name="Ament-Velasquez S.L."/>
            <person name="Kruys A."/>
            <person name="Hutchinson M.I."/>
            <person name="Powell A.J."/>
            <person name="Barry K."/>
            <person name="Miller A.N."/>
            <person name="Grigoriev I.V."/>
            <person name="Debuchy R."/>
            <person name="Gladieux P."/>
            <person name="Hiltunen Thoren M."/>
            <person name="Johannesson H."/>
        </authorList>
    </citation>
    <scope>NUCLEOTIDE SEQUENCE</scope>
    <source>
        <strain evidence="2">CBS 892.96</strain>
    </source>
</reference>
<evidence type="ECO:0000256" key="1">
    <source>
        <dbReference type="SAM" id="MobiDB-lite"/>
    </source>
</evidence>
<evidence type="ECO:0000313" key="3">
    <source>
        <dbReference type="Proteomes" id="UP001302321"/>
    </source>
</evidence>
<accession>A0AAN6WI77</accession>
<dbReference type="EMBL" id="MU866084">
    <property type="protein sequence ID" value="KAK4181696.1"/>
    <property type="molecule type" value="Genomic_DNA"/>
</dbReference>
<reference evidence="2" key="2">
    <citation type="submission" date="2023-05" db="EMBL/GenBank/DDBJ databases">
        <authorList>
            <consortium name="Lawrence Berkeley National Laboratory"/>
            <person name="Steindorff A."/>
            <person name="Hensen N."/>
            <person name="Bonometti L."/>
            <person name="Westerberg I."/>
            <person name="Brannstrom I.O."/>
            <person name="Guillou S."/>
            <person name="Cros-Aarteil S."/>
            <person name="Calhoun S."/>
            <person name="Haridas S."/>
            <person name="Kuo A."/>
            <person name="Mondo S."/>
            <person name="Pangilinan J."/>
            <person name="Riley R."/>
            <person name="Labutti K."/>
            <person name="Andreopoulos B."/>
            <person name="Lipzen A."/>
            <person name="Chen C."/>
            <person name="Yanf M."/>
            <person name="Daum C."/>
            <person name="Ng V."/>
            <person name="Clum A."/>
            <person name="Ohm R."/>
            <person name="Martin F."/>
            <person name="Silar P."/>
            <person name="Natvig D."/>
            <person name="Lalanne C."/>
            <person name="Gautier V."/>
            <person name="Ament-Velasquez S.L."/>
            <person name="Kruys A."/>
            <person name="Hutchinson M.I."/>
            <person name="Powell A.J."/>
            <person name="Barry K."/>
            <person name="Miller A.N."/>
            <person name="Grigoriev I.V."/>
            <person name="Debuchy R."/>
            <person name="Gladieux P."/>
            <person name="Thoren M.H."/>
            <person name="Johannesson H."/>
        </authorList>
    </citation>
    <scope>NUCLEOTIDE SEQUENCE</scope>
    <source>
        <strain evidence="2">CBS 892.96</strain>
    </source>
</reference>
<keyword evidence="3" id="KW-1185">Reference proteome</keyword>
<name>A0AAN6WI77_9PEZI</name>
<sequence>MHGLRHMEGGGGVRAREDSVEGQLSHEGDGSRGVKLAVMESGEVCLGLLGCELDDWYLESYLEIVFSSSLQESDMEDRILSEDAPNQLQDLGTLTGIEGLEFIADRAQSSLKSPAESDGRFGDSTLTKCMIFLFHVFSISAPEDGLEAAKDNDKASKRDSSRFNALVTPLYKHPNGHVTVIFLGIPDIKNRIMELQARPSKSDSMPLSFLEPLVLSFLEVSQEDNYGYVIILTLAENVTSGTSRDQAVSSKPYTYDIKKIQQIYPAVISNGAIHYKLSDNSAPARPPLKTRDMPEVPLEHKSNL</sequence>
<feature type="region of interest" description="Disordered" evidence="1">
    <location>
        <begin position="279"/>
        <end position="304"/>
    </location>
</feature>
<gene>
    <name evidence="2" type="ORF">QBC36DRAFT_306026</name>
</gene>
<dbReference type="Proteomes" id="UP001302321">
    <property type="component" value="Unassembled WGS sequence"/>
</dbReference>
<evidence type="ECO:0000313" key="2">
    <source>
        <dbReference type="EMBL" id="KAK4181696.1"/>
    </source>
</evidence>
<organism evidence="2 3">
    <name type="scientific">Triangularia setosa</name>
    <dbReference type="NCBI Taxonomy" id="2587417"/>
    <lineage>
        <taxon>Eukaryota</taxon>
        <taxon>Fungi</taxon>
        <taxon>Dikarya</taxon>
        <taxon>Ascomycota</taxon>
        <taxon>Pezizomycotina</taxon>
        <taxon>Sordariomycetes</taxon>
        <taxon>Sordariomycetidae</taxon>
        <taxon>Sordariales</taxon>
        <taxon>Podosporaceae</taxon>
        <taxon>Triangularia</taxon>
    </lineage>
</organism>
<protein>
    <submittedName>
        <fullName evidence="2">Uncharacterized protein</fullName>
    </submittedName>
</protein>
<feature type="compositionally biased region" description="Basic and acidic residues" evidence="1">
    <location>
        <begin position="289"/>
        <end position="304"/>
    </location>
</feature>
<dbReference type="AlphaFoldDB" id="A0AAN6WI77"/>
<proteinExistence type="predicted"/>
<comment type="caution">
    <text evidence="2">The sequence shown here is derived from an EMBL/GenBank/DDBJ whole genome shotgun (WGS) entry which is preliminary data.</text>
</comment>
<feature type="region of interest" description="Disordered" evidence="1">
    <location>
        <begin position="1"/>
        <end position="30"/>
    </location>
</feature>